<keyword evidence="3" id="KW-1185">Reference proteome</keyword>
<evidence type="ECO:0000313" key="2">
    <source>
        <dbReference type="EMBL" id="KAG7630141.1"/>
    </source>
</evidence>
<dbReference type="Pfam" id="PF04139">
    <property type="entry name" value="Rad9"/>
    <property type="match status" value="1"/>
</dbReference>
<organism evidence="2 3">
    <name type="scientific">Arabidopsis suecica</name>
    <name type="common">Swedish thale-cress</name>
    <name type="synonym">Cardaminopsis suecica</name>
    <dbReference type="NCBI Taxonomy" id="45249"/>
    <lineage>
        <taxon>Eukaryota</taxon>
        <taxon>Viridiplantae</taxon>
        <taxon>Streptophyta</taxon>
        <taxon>Embryophyta</taxon>
        <taxon>Tracheophyta</taxon>
        <taxon>Spermatophyta</taxon>
        <taxon>Magnoliopsida</taxon>
        <taxon>eudicotyledons</taxon>
        <taxon>Gunneridae</taxon>
        <taxon>Pentapetalae</taxon>
        <taxon>rosids</taxon>
        <taxon>malvids</taxon>
        <taxon>Brassicales</taxon>
        <taxon>Brassicaceae</taxon>
        <taxon>Camelineae</taxon>
        <taxon>Arabidopsis</taxon>
    </lineage>
</organism>
<dbReference type="PIRSF" id="PIRSF009303">
    <property type="entry name" value="Cell_cycle_RAD9"/>
    <property type="match status" value="1"/>
</dbReference>
<evidence type="ECO:0000313" key="3">
    <source>
        <dbReference type="Proteomes" id="UP000694251"/>
    </source>
</evidence>
<feature type="region of interest" description="Disordered" evidence="1">
    <location>
        <begin position="194"/>
        <end position="223"/>
    </location>
</feature>
<feature type="compositionally biased region" description="Polar residues" evidence="1">
    <location>
        <begin position="198"/>
        <end position="212"/>
    </location>
</feature>
<feature type="region of interest" description="Disordered" evidence="1">
    <location>
        <begin position="258"/>
        <end position="326"/>
    </location>
</feature>
<dbReference type="GO" id="GO:0031573">
    <property type="term" value="P:mitotic intra-S DNA damage checkpoint signaling"/>
    <property type="evidence" value="ECO:0007669"/>
    <property type="project" value="TreeGrafter"/>
</dbReference>
<name>A0A8T2FF76_ARASU</name>
<feature type="compositionally biased region" description="Polar residues" evidence="1">
    <location>
        <begin position="288"/>
        <end position="299"/>
    </location>
</feature>
<dbReference type="GO" id="GO:0000076">
    <property type="term" value="P:DNA replication checkpoint signaling"/>
    <property type="evidence" value="ECO:0007669"/>
    <property type="project" value="TreeGrafter"/>
</dbReference>
<dbReference type="PANTHER" id="PTHR15237:SF0">
    <property type="entry name" value="CELL CYCLE CHECKPOINT CONTROL PROTEIN"/>
    <property type="match status" value="1"/>
</dbReference>
<reference evidence="2 3" key="1">
    <citation type="submission" date="2020-12" db="EMBL/GenBank/DDBJ databases">
        <title>Concerted genomic and epigenomic changes stabilize Arabidopsis allopolyploids.</title>
        <authorList>
            <person name="Chen Z."/>
        </authorList>
    </citation>
    <scope>NUCLEOTIDE SEQUENCE [LARGE SCALE GENOMIC DNA]</scope>
    <source>
        <strain evidence="2">As9502</strain>
        <tissue evidence="2">Leaf</tissue>
    </source>
</reference>
<comment type="caution">
    <text evidence="2">The sequence shown here is derived from an EMBL/GenBank/DDBJ whole genome shotgun (WGS) entry which is preliminary data.</text>
</comment>
<dbReference type="InterPro" id="IPR007268">
    <property type="entry name" value="Rad9/Ddc1"/>
</dbReference>
<dbReference type="GO" id="GO:0071479">
    <property type="term" value="P:cellular response to ionizing radiation"/>
    <property type="evidence" value="ECO:0007669"/>
    <property type="project" value="TreeGrafter"/>
</dbReference>
<dbReference type="GO" id="GO:0030896">
    <property type="term" value="C:checkpoint clamp complex"/>
    <property type="evidence" value="ECO:0007669"/>
    <property type="project" value="InterPro"/>
</dbReference>
<gene>
    <name evidence="2" type="ORF">ISN44_As03g005140</name>
</gene>
<protein>
    <submittedName>
        <fullName evidence="2">Rad9/Ddc1</fullName>
    </submittedName>
</protein>
<dbReference type="Proteomes" id="UP000694251">
    <property type="component" value="Chromosome 3"/>
</dbReference>
<dbReference type="EMBL" id="JAEFBJ010000003">
    <property type="protein sequence ID" value="KAG7630141.1"/>
    <property type="molecule type" value="Genomic_DNA"/>
</dbReference>
<feature type="compositionally biased region" description="Acidic residues" evidence="1">
    <location>
        <begin position="305"/>
        <end position="316"/>
    </location>
</feature>
<dbReference type="OrthoDB" id="60092at2759"/>
<dbReference type="GO" id="GO:0006281">
    <property type="term" value="P:DNA repair"/>
    <property type="evidence" value="ECO:0007669"/>
    <property type="project" value="TreeGrafter"/>
</dbReference>
<sequence>MKKTYWITCNVEPDIQHLSLDRGRFPSTLVMHPRNLSKLLGNFQSSLQEITIIATDQTSFPSDAASDIGGKAVEFRSYVDPTKDGDSLLHTQLWIDPSEEFLQYTHAGDPVDITFSLKELKAFLAFCEGCEADIHLFFEKAGEPILMAPKFGLGDGSSSSFDATLVLATMLVSQLQEGIPAEPPEAANSIGGHAAEQVGSQPQERSRQNTSEHPSDHTRVWSELSGTATKSVIGTEDRPQAQGQPDLDIQRIRNMEISKGGPAGDIAPAAPNSQRPTQTDHAEGSRVRVQNQSFSQHHPSNWVDANEEEDDDDEGVEATPPHNEDY</sequence>
<dbReference type="AlphaFoldDB" id="A0A8T2FF76"/>
<proteinExistence type="predicted"/>
<dbReference type="InterPro" id="IPR026584">
    <property type="entry name" value="Rad9"/>
</dbReference>
<evidence type="ECO:0000256" key="1">
    <source>
        <dbReference type="SAM" id="MobiDB-lite"/>
    </source>
</evidence>
<accession>A0A8T2FF76</accession>
<dbReference type="PANTHER" id="PTHR15237">
    <property type="entry name" value="DNA REPAIR PROTEIN RAD9"/>
    <property type="match status" value="1"/>
</dbReference>